<reference evidence="1 2" key="1">
    <citation type="journal article" date="2019" name="Int. J. Syst. Evol. Microbiol.">
        <title>The Draft Whole-Genome Sequence of the Antibiotic Producer Empedobacter haloabium ATCC 31962 Provides Indications for Its Taxonomic Reclassification.</title>
        <authorList>
            <person name="Miess H."/>
            <person name="Arlt P."/>
            <person name="Apel A.K."/>
            <person name="Weber T."/>
            <person name="Nieselt K."/>
            <person name="Hanssen F."/>
            <person name="Czemmel S."/>
            <person name="Nahnsen S."/>
            <person name="Gross H."/>
        </authorList>
    </citation>
    <scope>NUCLEOTIDE SEQUENCE [LARGE SCALE GENOMIC DNA]</scope>
    <source>
        <strain evidence="1 2">ATCC 31962</strain>
    </source>
</reference>
<dbReference type="EMBL" id="CP136508">
    <property type="protein sequence ID" value="WUR15662.1"/>
    <property type="molecule type" value="Genomic_DNA"/>
</dbReference>
<accession>A0ABZ1USE3</accession>
<gene>
    <name evidence="1" type="ORF">E7V67_011335</name>
</gene>
<organism evidence="1 2">
    <name type="scientific">[Empedobacter] haloabium</name>
    <dbReference type="NCBI Taxonomy" id="592317"/>
    <lineage>
        <taxon>Bacteria</taxon>
        <taxon>Pseudomonadati</taxon>
        <taxon>Pseudomonadota</taxon>
        <taxon>Betaproteobacteria</taxon>
        <taxon>Burkholderiales</taxon>
        <taxon>Oxalobacteraceae</taxon>
        <taxon>Telluria group</taxon>
        <taxon>Telluria group incertae sedis</taxon>
    </lineage>
</organism>
<evidence type="ECO:0000313" key="2">
    <source>
        <dbReference type="Proteomes" id="UP000321323"/>
    </source>
</evidence>
<dbReference type="Proteomes" id="UP000321323">
    <property type="component" value="Chromosome"/>
</dbReference>
<keyword evidence="2" id="KW-1185">Reference proteome</keyword>
<evidence type="ECO:0000313" key="1">
    <source>
        <dbReference type="EMBL" id="WUR15662.1"/>
    </source>
</evidence>
<proteinExistence type="predicted"/>
<sequence>MDVQFSLPWHVTCALACRALAQGRTFDQIVVDAIEKGVIYAGG</sequence>
<name>A0ABZ1USE3_9BURK</name>
<protein>
    <submittedName>
        <fullName evidence="1">Uncharacterized protein</fullName>
    </submittedName>
</protein>